<protein>
    <submittedName>
        <fullName evidence="2">EAL domain-containing protein</fullName>
    </submittedName>
</protein>
<dbReference type="SUPFAM" id="SSF141868">
    <property type="entry name" value="EAL domain-like"/>
    <property type="match status" value="1"/>
</dbReference>
<dbReference type="EMBL" id="VTEH01000011">
    <property type="protein sequence ID" value="TYR74693.1"/>
    <property type="molecule type" value="Genomic_DNA"/>
</dbReference>
<evidence type="ECO:0000313" key="2">
    <source>
        <dbReference type="EMBL" id="TYR74693.1"/>
    </source>
</evidence>
<dbReference type="RefSeq" id="WP_148947521.1">
    <property type="nucleotide sequence ID" value="NZ_VTEH01000011.1"/>
</dbReference>
<evidence type="ECO:0000313" key="3">
    <source>
        <dbReference type="Proteomes" id="UP000323317"/>
    </source>
</evidence>
<gene>
    <name evidence="2" type="ORF">FZC79_14580</name>
</gene>
<dbReference type="Proteomes" id="UP000323317">
    <property type="component" value="Unassembled WGS sequence"/>
</dbReference>
<dbReference type="AlphaFoldDB" id="A0A5D4KEP2"/>
<dbReference type="CDD" id="cd01948">
    <property type="entry name" value="EAL"/>
    <property type="match status" value="1"/>
</dbReference>
<accession>A0A5D4KEP2</accession>
<organism evidence="2 3">
    <name type="scientific">Rossellomorea vietnamensis</name>
    <dbReference type="NCBI Taxonomy" id="218284"/>
    <lineage>
        <taxon>Bacteria</taxon>
        <taxon>Bacillati</taxon>
        <taxon>Bacillota</taxon>
        <taxon>Bacilli</taxon>
        <taxon>Bacillales</taxon>
        <taxon>Bacillaceae</taxon>
        <taxon>Rossellomorea</taxon>
    </lineage>
</organism>
<dbReference type="InterPro" id="IPR050706">
    <property type="entry name" value="Cyclic-di-GMP_PDE-like"/>
</dbReference>
<dbReference type="Gene3D" id="3.20.20.450">
    <property type="entry name" value="EAL domain"/>
    <property type="match status" value="1"/>
</dbReference>
<dbReference type="GO" id="GO:0071111">
    <property type="term" value="F:cyclic-guanylate-specific phosphodiesterase activity"/>
    <property type="evidence" value="ECO:0007669"/>
    <property type="project" value="InterPro"/>
</dbReference>
<proteinExistence type="predicted"/>
<dbReference type="Pfam" id="PF00563">
    <property type="entry name" value="EAL"/>
    <property type="match status" value="1"/>
</dbReference>
<feature type="domain" description="EAL" evidence="1">
    <location>
        <begin position="1"/>
        <end position="248"/>
    </location>
</feature>
<name>A0A5D4KEP2_9BACI</name>
<evidence type="ECO:0000259" key="1">
    <source>
        <dbReference type="PROSITE" id="PS50883"/>
    </source>
</evidence>
<sequence length="253" mass="29349">MVLTLSNIITNEKFWNVFQPVYDLKNDSLAGYESLFRCDFDSNPELVFYHAKKTGILYELDTASVKRSIRVFNEYFSQNNKSFPFLSVNLYPSTIKHPFFIQFLHKLLEEVELPPEKVILEINEAEQNDDFVQFRKVLHDLKSRGFLIAMDDLGKGNSSLKMVLELEPQIIKFDRYFSMDLSKNIKKQRLLQAIIEFAQEDTCFILEGIETEEDLAAAKSIGVQFGQGYLLGRPEKLEDCDRSLKQVISSYNL</sequence>
<dbReference type="PANTHER" id="PTHR33121:SF76">
    <property type="entry name" value="SIGNALING PROTEIN"/>
    <property type="match status" value="1"/>
</dbReference>
<dbReference type="PROSITE" id="PS50883">
    <property type="entry name" value="EAL"/>
    <property type="match status" value="1"/>
</dbReference>
<dbReference type="PANTHER" id="PTHR33121">
    <property type="entry name" value="CYCLIC DI-GMP PHOSPHODIESTERASE PDEF"/>
    <property type="match status" value="1"/>
</dbReference>
<comment type="caution">
    <text evidence="2">The sequence shown here is derived from an EMBL/GenBank/DDBJ whole genome shotgun (WGS) entry which is preliminary data.</text>
</comment>
<dbReference type="InterPro" id="IPR035919">
    <property type="entry name" value="EAL_sf"/>
</dbReference>
<dbReference type="InterPro" id="IPR001633">
    <property type="entry name" value="EAL_dom"/>
</dbReference>
<reference evidence="2 3" key="1">
    <citation type="submission" date="2019-08" db="EMBL/GenBank/DDBJ databases">
        <title>Bacillus genomes from the desert of Cuatro Cienegas, Coahuila.</title>
        <authorList>
            <person name="Olmedo-Alvarez G."/>
        </authorList>
    </citation>
    <scope>NUCLEOTIDE SEQUENCE [LARGE SCALE GENOMIC DNA]</scope>
    <source>
        <strain evidence="2 3">CH40_1T</strain>
    </source>
</reference>
<dbReference type="SMART" id="SM00052">
    <property type="entry name" value="EAL"/>
    <property type="match status" value="1"/>
</dbReference>